<protein>
    <submittedName>
        <fullName evidence="13">Peptidase m48</fullName>
    </submittedName>
</protein>
<evidence type="ECO:0000259" key="12">
    <source>
        <dbReference type="Pfam" id="PF01435"/>
    </source>
</evidence>
<evidence type="ECO:0000256" key="9">
    <source>
        <dbReference type="ARBA" id="ARBA00023136"/>
    </source>
</evidence>
<dbReference type="VEuPathDB" id="MicrosporidiaDB:G9O61_00g018440"/>
<keyword evidence="14" id="KW-1185">Reference proteome</keyword>
<dbReference type="GeneID" id="36321176"/>
<feature type="transmembrane region" description="Helical" evidence="11">
    <location>
        <begin position="12"/>
        <end position="33"/>
    </location>
</feature>
<dbReference type="AlphaFoldDB" id="A0A0F9WCA4"/>
<evidence type="ECO:0000256" key="11">
    <source>
        <dbReference type="SAM" id="Phobius"/>
    </source>
</evidence>
<feature type="transmembrane region" description="Helical" evidence="11">
    <location>
        <begin position="230"/>
        <end position="255"/>
    </location>
</feature>
<dbReference type="InterPro" id="IPR001915">
    <property type="entry name" value="Peptidase_M48"/>
</dbReference>
<evidence type="ECO:0000256" key="5">
    <source>
        <dbReference type="ARBA" id="ARBA00022801"/>
    </source>
</evidence>
<evidence type="ECO:0000256" key="3">
    <source>
        <dbReference type="ARBA" id="ARBA00022692"/>
    </source>
</evidence>
<dbReference type="GO" id="GO:0004222">
    <property type="term" value="F:metalloendopeptidase activity"/>
    <property type="evidence" value="ECO:0007669"/>
    <property type="project" value="InterPro"/>
</dbReference>
<dbReference type="VEuPathDB" id="MicrosporidiaDB:NCER_101646"/>
<evidence type="ECO:0000313" key="13">
    <source>
        <dbReference type="EMBL" id="KKO74470.1"/>
    </source>
</evidence>
<keyword evidence="6 10" id="KW-0862">Zinc</keyword>
<evidence type="ECO:0000313" key="14">
    <source>
        <dbReference type="Proteomes" id="UP000034350"/>
    </source>
</evidence>
<evidence type="ECO:0000256" key="4">
    <source>
        <dbReference type="ARBA" id="ARBA00022723"/>
    </source>
</evidence>
<dbReference type="PANTHER" id="PTHR43221:SF2">
    <property type="entry name" value="PROTEASE HTPX HOMOLOG"/>
    <property type="match status" value="1"/>
</dbReference>
<comment type="cofactor">
    <cofactor evidence="10">
        <name>Zn(2+)</name>
        <dbReference type="ChEBI" id="CHEBI:29105"/>
    </cofactor>
    <text evidence="10">Binds 1 zinc ion per subunit.</text>
</comment>
<keyword evidence="4" id="KW-0479">Metal-binding</keyword>
<dbReference type="OrthoDB" id="360839at2759"/>
<accession>A0A0F9WCA4</accession>
<comment type="similarity">
    <text evidence="10">Belongs to the peptidase M48 family.</text>
</comment>
<feature type="transmembrane region" description="Helical" evidence="11">
    <location>
        <begin position="53"/>
        <end position="73"/>
    </location>
</feature>
<keyword evidence="9 11" id="KW-0472">Membrane</keyword>
<dbReference type="PANTHER" id="PTHR43221">
    <property type="entry name" value="PROTEASE HTPX"/>
    <property type="match status" value="1"/>
</dbReference>
<name>A0A0F9WCA4_9MICR</name>
<feature type="transmembrane region" description="Helical" evidence="11">
    <location>
        <begin position="320"/>
        <end position="339"/>
    </location>
</feature>
<evidence type="ECO:0000256" key="2">
    <source>
        <dbReference type="ARBA" id="ARBA00022670"/>
    </source>
</evidence>
<organism evidence="13 14">
    <name type="scientific">Vairimorpha ceranae</name>
    <dbReference type="NCBI Taxonomy" id="40302"/>
    <lineage>
        <taxon>Eukaryota</taxon>
        <taxon>Fungi</taxon>
        <taxon>Fungi incertae sedis</taxon>
        <taxon>Microsporidia</taxon>
        <taxon>Nosematidae</taxon>
        <taxon>Vairimorpha</taxon>
    </lineage>
</organism>
<feature type="transmembrane region" description="Helical" evidence="11">
    <location>
        <begin position="275"/>
        <end position="299"/>
    </location>
</feature>
<dbReference type="EMBL" id="JPQZ01000068">
    <property type="protein sequence ID" value="KKO74470.1"/>
    <property type="molecule type" value="Genomic_DNA"/>
</dbReference>
<feature type="transmembrane region" description="Helical" evidence="11">
    <location>
        <begin position="132"/>
        <end position="159"/>
    </location>
</feature>
<reference evidence="13 14" key="1">
    <citation type="journal article" date="2015" name="Environ. Microbiol.">
        <title>Genome analyses suggest the presence of polyploidy and recent human-driven expansions in eight global populations of the honeybee pathogen Nosema ceranae.</title>
        <authorList>
            <person name="Pelin A."/>
            <person name="Selman M."/>
            <person name="Aris-Brosou S."/>
            <person name="Farinelli L."/>
            <person name="Corradi N."/>
        </authorList>
    </citation>
    <scope>NUCLEOTIDE SEQUENCE [LARGE SCALE GENOMIC DNA]</scope>
    <source>
        <strain evidence="13 14">PA08 1199</strain>
    </source>
</reference>
<keyword evidence="7 11" id="KW-1133">Transmembrane helix</keyword>
<comment type="caution">
    <text evidence="13">The sequence shown here is derived from an EMBL/GenBank/DDBJ whole genome shotgun (WGS) entry which is preliminary data.</text>
</comment>
<evidence type="ECO:0000256" key="8">
    <source>
        <dbReference type="ARBA" id="ARBA00023049"/>
    </source>
</evidence>
<keyword evidence="1" id="KW-1003">Cell membrane</keyword>
<dbReference type="SMR" id="A0A0F9WCA4"/>
<evidence type="ECO:0000256" key="7">
    <source>
        <dbReference type="ARBA" id="ARBA00022989"/>
    </source>
</evidence>
<sequence length="408" mass="48510">MKKQMNNTLKYFAYISLLIHFSIISYEILRLFFINIPKYLSMYDLSSNRTGYLVFLIKCLVKIAIHICIVKVVDIKYKEEEVKLEQVFNNELQEKEEIIKTELYEFNKQVDSSATTRWNYIRKVLYPYKAHITVYLYIIANNLSHPNLVLFILAPYIMYKVLYRLYSKHKYYKIFIWPLFAGLASVLYSFLQLKKSNIKVIDYNNIPLDILEYFIKRNYEVVICKVEADFYNVGVIGFMNSVAIFIFGDIWKLLSKNEFRSVLYHEIGHIVNKSILYRVIISKAISISMYVIEFIMIACSKKLIKPLQNNEDVERSNRDYVNNLIMLFILISVTIIPYLEMINNIYSNIDETEADRYSVSKHDRKHLINALIKLTVENNAYIDSSQLFNYMYFDHPSLKRRIEIINDM</sequence>
<gene>
    <name evidence="13" type="ORF">AAJ76_6800013462</name>
</gene>
<dbReference type="Proteomes" id="UP000034350">
    <property type="component" value="Unassembled WGS sequence"/>
</dbReference>
<evidence type="ECO:0000256" key="1">
    <source>
        <dbReference type="ARBA" id="ARBA00022475"/>
    </source>
</evidence>
<evidence type="ECO:0000256" key="6">
    <source>
        <dbReference type="ARBA" id="ARBA00022833"/>
    </source>
</evidence>
<feature type="transmembrane region" description="Helical" evidence="11">
    <location>
        <begin position="171"/>
        <end position="191"/>
    </location>
</feature>
<keyword evidence="2 10" id="KW-0645">Protease</keyword>
<dbReference type="Gene3D" id="3.30.2010.10">
    <property type="entry name" value="Metalloproteases ('zincins'), catalytic domain"/>
    <property type="match status" value="1"/>
</dbReference>
<dbReference type="GO" id="GO:0046872">
    <property type="term" value="F:metal ion binding"/>
    <property type="evidence" value="ECO:0007669"/>
    <property type="project" value="UniProtKB-KW"/>
</dbReference>
<evidence type="ECO:0000256" key="10">
    <source>
        <dbReference type="RuleBase" id="RU003983"/>
    </source>
</evidence>
<dbReference type="InterPro" id="IPR050083">
    <property type="entry name" value="HtpX_protease"/>
</dbReference>
<dbReference type="GO" id="GO:0006508">
    <property type="term" value="P:proteolysis"/>
    <property type="evidence" value="ECO:0007669"/>
    <property type="project" value="UniProtKB-KW"/>
</dbReference>
<keyword evidence="3 11" id="KW-0812">Transmembrane</keyword>
<dbReference type="RefSeq" id="XP_024330212.1">
    <property type="nucleotide sequence ID" value="XM_024476224.1"/>
</dbReference>
<proteinExistence type="inferred from homology"/>
<dbReference type="Pfam" id="PF01435">
    <property type="entry name" value="Peptidase_M48"/>
    <property type="match status" value="1"/>
</dbReference>
<dbReference type="VEuPathDB" id="MicrosporidiaDB:AAJ76_6800013462"/>
<feature type="domain" description="Peptidase M48" evidence="12">
    <location>
        <begin position="235"/>
        <end position="406"/>
    </location>
</feature>
<keyword evidence="8 10" id="KW-0482">Metalloprotease</keyword>
<keyword evidence="5 10" id="KW-0378">Hydrolase</keyword>